<keyword evidence="3" id="KW-0472">Membrane</keyword>
<accession>A0A2G3PMG8</accession>
<evidence type="ECO:0000259" key="4">
    <source>
        <dbReference type="Pfam" id="PF11611"/>
    </source>
</evidence>
<gene>
    <name evidence="5" type="ORF">CSW57_12440</name>
</gene>
<feature type="transmembrane region" description="Helical" evidence="3">
    <location>
        <begin position="31"/>
        <end position="52"/>
    </location>
</feature>
<evidence type="ECO:0000313" key="5">
    <source>
        <dbReference type="EMBL" id="PHV67027.1"/>
    </source>
</evidence>
<comment type="caution">
    <text evidence="5">The sequence shown here is derived from an EMBL/GenBank/DDBJ whole genome shotgun (WGS) entry which is preliminary data.</text>
</comment>
<organism evidence="5 6">
    <name type="scientific">Williamsia marianensis</name>
    <dbReference type="NCBI Taxonomy" id="85044"/>
    <lineage>
        <taxon>Bacteria</taxon>
        <taxon>Bacillati</taxon>
        <taxon>Actinomycetota</taxon>
        <taxon>Actinomycetes</taxon>
        <taxon>Mycobacteriales</taxon>
        <taxon>Nocardiaceae</taxon>
        <taxon>Williamsia</taxon>
    </lineage>
</organism>
<sequence>MSNPGQPGDNPYGQPYNPYPQQPPPKKKRKLWPWLVVGIPVLLIGACTAVLVSSVNTDSDTSVTKGSGQGTPAAAAGPAFPGKLDDDTSALAGDTITRDDLAYTVSPLETVGTAIGNYLCTNVTIKNVGGKQNDFNSYIDWSLQDAAGTIRDATFAPERQPLNSGQIAPGGQASGDVCFDSRDGSGPGTYVVLFNDTFSLSSDRLAWVNTL</sequence>
<feature type="domain" description="DUF4352" evidence="4">
    <location>
        <begin position="93"/>
        <end position="190"/>
    </location>
</feature>
<protein>
    <recommendedName>
        <fullName evidence="4">DUF4352 domain-containing protein</fullName>
    </recommendedName>
</protein>
<feature type="compositionally biased region" description="Low complexity" evidence="2">
    <location>
        <begin position="7"/>
        <end position="16"/>
    </location>
</feature>
<dbReference type="Proteomes" id="UP000225108">
    <property type="component" value="Unassembled WGS sequence"/>
</dbReference>
<dbReference type="InterPro" id="IPR029051">
    <property type="entry name" value="DUF4352"/>
</dbReference>
<keyword evidence="3" id="KW-1133">Transmembrane helix</keyword>
<name>A0A2G3PMG8_WILMA</name>
<evidence type="ECO:0000256" key="2">
    <source>
        <dbReference type="SAM" id="MobiDB-lite"/>
    </source>
</evidence>
<evidence type="ECO:0000256" key="3">
    <source>
        <dbReference type="SAM" id="Phobius"/>
    </source>
</evidence>
<dbReference type="InterPro" id="IPR029050">
    <property type="entry name" value="Immunoprotect_excell_Ig-like"/>
</dbReference>
<dbReference type="RefSeq" id="WP_099383023.1">
    <property type="nucleotide sequence ID" value="NZ_PEBD01000008.1"/>
</dbReference>
<feature type="region of interest" description="Disordered" evidence="2">
    <location>
        <begin position="58"/>
        <end position="82"/>
    </location>
</feature>
<dbReference type="Gene3D" id="2.60.40.1240">
    <property type="match status" value="1"/>
</dbReference>
<evidence type="ECO:0000256" key="1">
    <source>
        <dbReference type="ARBA" id="ARBA00022729"/>
    </source>
</evidence>
<feature type="region of interest" description="Disordered" evidence="2">
    <location>
        <begin position="1"/>
        <end position="27"/>
    </location>
</feature>
<dbReference type="EMBL" id="PEBD01000008">
    <property type="protein sequence ID" value="PHV67027.1"/>
    <property type="molecule type" value="Genomic_DNA"/>
</dbReference>
<dbReference type="AlphaFoldDB" id="A0A2G3PMG8"/>
<keyword evidence="1" id="KW-0732">Signal</keyword>
<reference evidence="5 6" key="1">
    <citation type="submission" date="2017-10" db="EMBL/GenBank/DDBJ databases">
        <title>The draft genome sequence of Williamsia sp. BULT 1.1 isolated from the semi-arid grassland soils from South Africa.</title>
        <authorList>
            <person name="Kabwe M.H."/>
            <person name="Govender N."/>
            <person name="Mutseka Lunga P."/>
            <person name="Vikram S."/>
            <person name="Makhalanyane T.P."/>
        </authorList>
    </citation>
    <scope>NUCLEOTIDE SEQUENCE [LARGE SCALE GENOMIC DNA]</scope>
    <source>
        <strain evidence="5 6">BULT 1.1</strain>
    </source>
</reference>
<evidence type="ECO:0000313" key="6">
    <source>
        <dbReference type="Proteomes" id="UP000225108"/>
    </source>
</evidence>
<dbReference type="Pfam" id="PF11611">
    <property type="entry name" value="DUF4352"/>
    <property type="match status" value="1"/>
</dbReference>
<proteinExistence type="predicted"/>
<keyword evidence="3" id="KW-0812">Transmembrane</keyword>